<accession>A0A0K1S9S6</accession>
<dbReference type="KEGG" id="mpk:VL20_5958"/>
<dbReference type="EMBL" id="CP011339">
    <property type="protein sequence ID" value="AKV70741.1"/>
    <property type="molecule type" value="Genomic_DNA"/>
</dbReference>
<gene>
    <name evidence="1" type="ORF">VL20_5958</name>
</gene>
<name>A0A0K1S9S6_9CHRO</name>
<dbReference type="PATRIC" id="fig|1638788.3.peg.5998"/>
<evidence type="ECO:0000313" key="2">
    <source>
        <dbReference type="Proteomes" id="UP000068167"/>
    </source>
</evidence>
<keyword evidence="2" id="KW-1185">Reference proteome</keyword>
<protein>
    <submittedName>
        <fullName evidence="1">Uncharacterized protein</fullName>
    </submittedName>
</protein>
<dbReference type="Proteomes" id="UP000068167">
    <property type="component" value="Chromosome"/>
</dbReference>
<sequence length="37" mass="4268">MTNYLYFTETSAIHTKSGYQRLIIYSPYPKSASPQPI</sequence>
<dbReference type="AlphaFoldDB" id="A0A0K1S9S6"/>
<evidence type="ECO:0000313" key="1">
    <source>
        <dbReference type="EMBL" id="AKV70741.1"/>
    </source>
</evidence>
<proteinExistence type="predicted"/>
<organism evidence="1 2">
    <name type="scientific">Microcystis panniformis FACHB-1757</name>
    <dbReference type="NCBI Taxonomy" id="1638788"/>
    <lineage>
        <taxon>Bacteria</taxon>
        <taxon>Bacillati</taxon>
        <taxon>Cyanobacteriota</taxon>
        <taxon>Cyanophyceae</taxon>
        <taxon>Oscillatoriophycideae</taxon>
        <taxon>Chroococcales</taxon>
        <taxon>Microcystaceae</taxon>
        <taxon>Microcystis</taxon>
    </lineage>
</organism>
<reference evidence="1 2" key="1">
    <citation type="journal article" date="2016" name="Stand. Genomic Sci.">
        <title>Complete genome sequence and genomic characterization of Microcystis panniformis FACHB 1757 by third-generation sequencing.</title>
        <authorList>
            <person name="Zhang J.Y."/>
            <person name="Guan R."/>
            <person name="Zhang H.J."/>
            <person name="Li H."/>
            <person name="Xiao P."/>
            <person name="Yu G.L."/>
            <person name="Du L."/>
            <person name="Cao D.M."/>
            <person name="Zhu B.C."/>
            <person name="Li R.H."/>
            <person name="Lu Z.H."/>
        </authorList>
    </citation>
    <scope>NUCLEOTIDE SEQUENCE [LARGE SCALE GENOMIC DNA]</scope>
    <source>
        <strain evidence="1 2">FACHB-1757</strain>
    </source>
</reference>